<dbReference type="Gene3D" id="2.40.170.20">
    <property type="entry name" value="TonB-dependent receptor, beta-barrel domain"/>
    <property type="match status" value="1"/>
</dbReference>
<evidence type="ECO:0000256" key="10">
    <source>
        <dbReference type="ARBA" id="ARBA00023136"/>
    </source>
</evidence>
<keyword evidence="18" id="KW-1185">Reference proteome</keyword>
<keyword evidence="5 12" id="KW-0812">Transmembrane</keyword>
<keyword evidence="10 12" id="KW-0472">Membrane</keyword>
<dbReference type="PROSITE" id="PS52016">
    <property type="entry name" value="TONB_DEPENDENT_REC_3"/>
    <property type="match status" value="1"/>
</dbReference>
<dbReference type="InterPro" id="IPR039426">
    <property type="entry name" value="TonB-dep_rcpt-like"/>
</dbReference>
<keyword evidence="7" id="KW-0408">Iron</keyword>
<evidence type="ECO:0000256" key="9">
    <source>
        <dbReference type="ARBA" id="ARBA00023077"/>
    </source>
</evidence>
<dbReference type="InterPro" id="IPR037066">
    <property type="entry name" value="Plug_dom_sf"/>
</dbReference>
<evidence type="ECO:0000256" key="3">
    <source>
        <dbReference type="ARBA" id="ARBA00022452"/>
    </source>
</evidence>
<evidence type="ECO:0000256" key="14">
    <source>
        <dbReference type="SAM" id="SignalP"/>
    </source>
</evidence>
<evidence type="ECO:0000256" key="13">
    <source>
        <dbReference type="RuleBase" id="RU003357"/>
    </source>
</evidence>
<feature type="domain" description="TonB-dependent receptor plug" evidence="16">
    <location>
        <begin position="74"/>
        <end position="169"/>
    </location>
</feature>
<dbReference type="InterPro" id="IPR036942">
    <property type="entry name" value="Beta-barrel_TonB_sf"/>
</dbReference>
<evidence type="ECO:0000256" key="12">
    <source>
        <dbReference type="PROSITE-ProRule" id="PRU01360"/>
    </source>
</evidence>
<evidence type="ECO:0000256" key="2">
    <source>
        <dbReference type="ARBA" id="ARBA00022448"/>
    </source>
</evidence>
<proteinExistence type="inferred from homology"/>
<keyword evidence="3 12" id="KW-1134">Transmembrane beta strand</keyword>
<dbReference type="Gene3D" id="2.170.130.10">
    <property type="entry name" value="TonB-dependent receptor, plug domain"/>
    <property type="match status" value="1"/>
</dbReference>
<keyword evidence="2 12" id="KW-0813">Transport</keyword>
<dbReference type="RefSeq" id="WP_310072997.1">
    <property type="nucleotide sequence ID" value="NZ_JAVDVX010000004.1"/>
</dbReference>
<evidence type="ECO:0000259" key="16">
    <source>
        <dbReference type="Pfam" id="PF07715"/>
    </source>
</evidence>
<dbReference type="InterPro" id="IPR012910">
    <property type="entry name" value="Plug_dom"/>
</dbReference>
<evidence type="ECO:0000256" key="7">
    <source>
        <dbReference type="ARBA" id="ARBA00023004"/>
    </source>
</evidence>
<comment type="caution">
    <text evidence="17">The sequence shown here is derived from an EMBL/GenBank/DDBJ whole genome shotgun (WGS) entry which is preliminary data.</text>
</comment>
<evidence type="ECO:0000256" key="5">
    <source>
        <dbReference type="ARBA" id="ARBA00022692"/>
    </source>
</evidence>
<name>A0ABU1UZE9_9GAMM</name>
<dbReference type="InterPro" id="IPR000531">
    <property type="entry name" value="Beta-barrel_TonB"/>
</dbReference>
<feature type="chain" id="PRO_5045763553" evidence="14">
    <location>
        <begin position="29"/>
        <end position="821"/>
    </location>
</feature>
<keyword evidence="17" id="KW-0675">Receptor</keyword>
<sequence>MTIHKRFIRNKLALLISMGCVVAAPAWSAEEVAAQAVAPIAAAGAVEETLVIGDTMGLMTKQGKSAFGFNKTIVETPRSLTTVSADMMEAYNISDIDDLVLVSPGAFTQSFFGVAGSLDVRGTPGEVYFRGMRRVNNPGNYPTPIGASDRIDIVRGPASPIFGPSKIGGYLNFEPKSARAESGQYLDKPEGQFSVTRGSWDKNIVTAEVGGPASVGEKDLGYYVYAETENSGSYYENSGTDQNVLQAAFNMELSPSTRIEFGGMYHEFDGNQVAGWNRVTQDLIDHGTYITGSPTSVDTDGDGFNSPDEYTAWKGTFVKGNFFMPGVPFTVALDEATDAQMDPAWALQNVGTAKLDGSQTLVAPDDKLVTTVGTLFFDTIHEASDALTITNKFFYEELENINENAYGFSQFVDTYVVEDQVVFAFDMDHTDWLKASYQVSPSIRYTDFKQGDDFDFEYFDRRDLTGTSTGLDRKLLATRTDSDYANYVVGDFTDYGFAILADYTIAENLGVLLGGRYDLIDMTSTRVGSKLYVPTADFTAEDSVDGGSWTMSVSYQLPYGFIPYATRSTQSTIVMGQGSEISPGLIENADGTKAGNALADSTLKEVGVKGNFFDDRLYASAAYFDQTRTNFSAQDLVSNNTTQSEGYELEARLLITEDFTITTALTHLEITNLTALDGGSQFGFAGAGDLVNVTDPSLFYGYVMQGLTPVSSEEDAKKSGIPENMMSVTGAYNFGDGYSFTASAVHADSTYSGFSRAIKLPSYTLFNAGISYSTDAWSVSLQGKNLTNERYFRANFPDLFGSTIVLPELPRSFVGKVTFKF</sequence>
<evidence type="ECO:0000313" key="17">
    <source>
        <dbReference type="EMBL" id="MDR7090574.1"/>
    </source>
</evidence>
<evidence type="ECO:0000256" key="1">
    <source>
        <dbReference type="ARBA" id="ARBA00004571"/>
    </source>
</evidence>
<comment type="subcellular location">
    <subcellularLocation>
        <location evidence="1 12">Cell outer membrane</location>
        <topology evidence="1 12">Multi-pass membrane protein</topology>
    </subcellularLocation>
</comment>
<keyword evidence="9 13" id="KW-0798">TonB box</keyword>
<evidence type="ECO:0000256" key="4">
    <source>
        <dbReference type="ARBA" id="ARBA00022496"/>
    </source>
</evidence>
<accession>A0ABU1UZE9</accession>
<keyword evidence="4" id="KW-0410">Iron transport</keyword>
<feature type="signal peptide" evidence="14">
    <location>
        <begin position="1"/>
        <end position="28"/>
    </location>
</feature>
<evidence type="ECO:0000256" key="6">
    <source>
        <dbReference type="ARBA" id="ARBA00022729"/>
    </source>
</evidence>
<evidence type="ECO:0000259" key="15">
    <source>
        <dbReference type="Pfam" id="PF00593"/>
    </source>
</evidence>
<keyword evidence="6 14" id="KW-0732">Signal</keyword>
<dbReference type="EMBL" id="JAVDVX010000004">
    <property type="protein sequence ID" value="MDR7090574.1"/>
    <property type="molecule type" value="Genomic_DNA"/>
</dbReference>
<dbReference type="PANTHER" id="PTHR32552:SF68">
    <property type="entry name" value="FERRICHROME OUTER MEMBRANE TRANSPORTER_PHAGE RECEPTOR"/>
    <property type="match status" value="1"/>
</dbReference>
<evidence type="ECO:0000256" key="11">
    <source>
        <dbReference type="ARBA" id="ARBA00023237"/>
    </source>
</evidence>
<gene>
    <name evidence="17" type="ORF">J2X05_002598</name>
</gene>
<keyword evidence="11 12" id="KW-0998">Cell outer membrane</keyword>
<protein>
    <submittedName>
        <fullName evidence="17">Iron complex outermembrane receptor protein</fullName>
    </submittedName>
</protein>
<dbReference type="Pfam" id="PF00593">
    <property type="entry name" value="TonB_dep_Rec_b-barrel"/>
    <property type="match status" value="1"/>
</dbReference>
<dbReference type="Proteomes" id="UP001253595">
    <property type="component" value="Unassembled WGS sequence"/>
</dbReference>
<dbReference type="PANTHER" id="PTHR32552">
    <property type="entry name" value="FERRICHROME IRON RECEPTOR-RELATED"/>
    <property type="match status" value="1"/>
</dbReference>
<dbReference type="Pfam" id="PF07715">
    <property type="entry name" value="Plug"/>
    <property type="match status" value="1"/>
</dbReference>
<reference evidence="17 18" key="1">
    <citation type="submission" date="2023-07" db="EMBL/GenBank/DDBJ databases">
        <title>Sorghum-associated microbial communities from plants grown in Nebraska, USA.</title>
        <authorList>
            <person name="Schachtman D."/>
        </authorList>
    </citation>
    <scope>NUCLEOTIDE SEQUENCE [LARGE SCALE GENOMIC DNA]</scope>
    <source>
        <strain evidence="17 18">BE190</strain>
    </source>
</reference>
<keyword evidence="8" id="KW-0406">Ion transport</keyword>
<organism evidence="17 18">
    <name type="scientific">Cellvibrio fibrivorans</name>
    <dbReference type="NCBI Taxonomy" id="126350"/>
    <lineage>
        <taxon>Bacteria</taxon>
        <taxon>Pseudomonadati</taxon>
        <taxon>Pseudomonadota</taxon>
        <taxon>Gammaproteobacteria</taxon>
        <taxon>Cellvibrionales</taxon>
        <taxon>Cellvibrionaceae</taxon>
        <taxon>Cellvibrio</taxon>
    </lineage>
</organism>
<evidence type="ECO:0000313" key="18">
    <source>
        <dbReference type="Proteomes" id="UP001253595"/>
    </source>
</evidence>
<feature type="domain" description="TonB-dependent receptor-like beta-barrel" evidence="15">
    <location>
        <begin position="364"/>
        <end position="786"/>
    </location>
</feature>
<dbReference type="SUPFAM" id="SSF56935">
    <property type="entry name" value="Porins"/>
    <property type="match status" value="1"/>
</dbReference>
<evidence type="ECO:0000256" key="8">
    <source>
        <dbReference type="ARBA" id="ARBA00023065"/>
    </source>
</evidence>
<comment type="similarity">
    <text evidence="12 13">Belongs to the TonB-dependent receptor family.</text>
</comment>